<dbReference type="EMBL" id="MK514073">
    <property type="protein sequence ID" value="QEI46807.1"/>
    <property type="molecule type" value="mRNA"/>
</dbReference>
<name>A0A5C0E5X0_GALME</name>
<dbReference type="PANTHER" id="PTHR11257:SF12">
    <property type="entry name" value="EJACULATORY BULB-SPECIFIC PROTEIN 3-RELATED"/>
    <property type="match status" value="1"/>
</dbReference>
<sequence length="107" mass="12426">MKIFLLSFILLYLTKGHFSEESKYTNKYDGVNLDEILTNERLLTGYIKCLLEQGPCTPDAKELKNNLPDAIQNDCKKCTNRQQQGADQVMGYIIDHRPDDWNKLEEK</sequence>
<evidence type="ECO:0000313" key="2">
    <source>
        <dbReference type="EMBL" id="QEI46807.1"/>
    </source>
</evidence>
<feature type="chain" id="PRO_5022984317" evidence="1">
    <location>
        <begin position="17"/>
        <end position="107"/>
    </location>
</feature>
<organism evidence="2">
    <name type="scientific">Galleria mellonella</name>
    <name type="common">Greater wax moth</name>
    <dbReference type="NCBI Taxonomy" id="7137"/>
    <lineage>
        <taxon>Eukaryota</taxon>
        <taxon>Metazoa</taxon>
        <taxon>Ecdysozoa</taxon>
        <taxon>Arthropoda</taxon>
        <taxon>Hexapoda</taxon>
        <taxon>Insecta</taxon>
        <taxon>Pterygota</taxon>
        <taxon>Neoptera</taxon>
        <taxon>Endopterygota</taxon>
        <taxon>Lepidoptera</taxon>
        <taxon>Glossata</taxon>
        <taxon>Ditrysia</taxon>
        <taxon>Pyraloidea</taxon>
        <taxon>Pyralidae</taxon>
        <taxon>Galleriinae</taxon>
        <taxon>Galleria</taxon>
    </lineage>
</organism>
<accession>A0A5C0E5X0</accession>
<protein>
    <submittedName>
        <fullName evidence="2">Chemosensory protein 9</fullName>
    </submittedName>
</protein>
<dbReference type="AlphaFoldDB" id="A0A5C0E5X0"/>
<keyword evidence="1" id="KW-0732">Signal</keyword>
<feature type="signal peptide" evidence="1">
    <location>
        <begin position="1"/>
        <end position="16"/>
    </location>
</feature>
<proteinExistence type="evidence at transcript level"/>
<dbReference type="InterPro" id="IPR005055">
    <property type="entry name" value="A10/PebIII"/>
</dbReference>
<evidence type="ECO:0000256" key="1">
    <source>
        <dbReference type="SAM" id="SignalP"/>
    </source>
</evidence>
<dbReference type="PANTHER" id="PTHR11257">
    <property type="entry name" value="CHEMOSENSORY PROTEIN-RELATED"/>
    <property type="match status" value="1"/>
</dbReference>
<dbReference type="SUPFAM" id="SSF100910">
    <property type="entry name" value="Chemosensory protein Csp2"/>
    <property type="match status" value="1"/>
</dbReference>
<dbReference type="Gene3D" id="1.10.2080.10">
    <property type="entry name" value="Insect odorant-binding protein A10/Ejaculatory bulb-specific protein 3"/>
    <property type="match status" value="1"/>
</dbReference>
<reference evidence="2" key="1">
    <citation type="submission" date="2019-02" db="EMBL/GenBank/DDBJ databases">
        <title>Identification of putative odorant-binding protein and chemosensory protein genes in Galleria mellonella.</title>
        <authorList>
            <person name="Liu S."/>
            <person name="Jiang X.-C."/>
            <person name="Jiang X.-Y."/>
        </authorList>
    </citation>
    <scope>NUCLEOTIDE SEQUENCE</scope>
    <source>
        <strain evidence="2">HF</strain>
    </source>
</reference>
<dbReference type="InterPro" id="IPR036682">
    <property type="entry name" value="OS_D_A10/PebIII_sf"/>
</dbReference>
<dbReference type="Pfam" id="PF03392">
    <property type="entry name" value="OS-D"/>
    <property type="match status" value="1"/>
</dbReference>